<dbReference type="CDD" id="cd05289">
    <property type="entry name" value="MDR_like_2"/>
    <property type="match status" value="1"/>
</dbReference>
<dbReference type="EMBL" id="JBDJNQ010000001">
    <property type="protein sequence ID" value="MEN5376327.1"/>
    <property type="molecule type" value="Genomic_DNA"/>
</dbReference>
<accession>A0ABV0BSH7</accession>
<dbReference type="SUPFAM" id="SSF50129">
    <property type="entry name" value="GroES-like"/>
    <property type="match status" value="1"/>
</dbReference>
<dbReference type="SMART" id="SM00829">
    <property type="entry name" value="PKS_ER"/>
    <property type="match status" value="1"/>
</dbReference>
<dbReference type="EC" id="1.-.-.-" evidence="2"/>
<protein>
    <submittedName>
        <fullName evidence="2">NADP-dependent oxidoreductase</fullName>
        <ecNumber evidence="2">1.-.-.-</ecNumber>
    </submittedName>
</protein>
<gene>
    <name evidence="2" type="ORF">ABE541_03550</name>
</gene>
<evidence type="ECO:0000313" key="3">
    <source>
        <dbReference type="Proteomes" id="UP001409291"/>
    </source>
</evidence>
<keyword evidence="2" id="KW-0560">Oxidoreductase</keyword>
<dbReference type="PANTHER" id="PTHR43482:SF1">
    <property type="entry name" value="PROTEIN AST1-RELATED"/>
    <property type="match status" value="1"/>
</dbReference>
<reference evidence="2 3" key="1">
    <citation type="submission" date="2024-04" db="EMBL/GenBank/DDBJ databases">
        <title>WGS of bacteria from Torrens River.</title>
        <authorList>
            <person name="Wyrsch E.R."/>
            <person name="Drigo B."/>
        </authorList>
    </citation>
    <scope>NUCLEOTIDE SEQUENCE [LARGE SCALE GENOMIC DNA]</scope>
    <source>
        <strain evidence="2 3">TWI391</strain>
    </source>
</reference>
<sequence length="330" mass="36316">MKVVMLNKHGQLEDGSIPKPIPKDHEVLIQIKASGFNPIDYQMLENEHKRKLISSPILGRELAGIVVDKGAQVLDLQIGDEVFCASGSMGSNGTYAEFITVPEAIVAVKPKRISFEEAAAVPSAALTALQIFNRLQISPKDTMLITGATGGVGSFLVKILVAHKIKNIMATVGSEDSTKLLLNMGLKENQIVNYKLPNLRDNLLKANNNQPFDIAIDLVGNEIAEITAELLKINGTYVDVTFMNTTKSRETLFNKGSSILNISNYAHSMTKNYAYYKDNLQRIAEMIQDGTISPPSYKIVGKLSTETVLEAHRMLKYNQTNGNKLIMIHE</sequence>
<dbReference type="Pfam" id="PF13602">
    <property type="entry name" value="ADH_zinc_N_2"/>
    <property type="match status" value="1"/>
</dbReference>
<name>A0ABV0BSH7_9SPHI</name>
<evidence type="ECO:0000259" key="1">
    <source>
        <dbReference type="SMART" id="SM00829"/>
    </source>
</evidence>
<dbReference type="InterPro" id="IPR036291">
    <property type="entry name" value="NAD(P)-bd_dom_sf"/>
</dbReference>
<evidence type="ECO:0000313" key="2">
    <source>
        <dbReference type="EMBL" id="MEN5376327.1"/>
    </source>
</evidence>
<dbReference type="InterPro" id="IPR011032">
    <property type="entry name" value="GroES-like_sf"/>
</dbReference>
<comment type="caution">
    <text evidence="2">The sequence shown here is derived from an EMBL/GenBank/DDBJ whole genome shotgun (WGS) entry which is preliminary data.</text>
</comment>
<dbReference type="Gene3D" id="3.40.50.720">
    <property type="entry name" value="NAD(P)-binding Rossmann-like Domain"/>
    <property type="match status" value="1"/>
</dbReference>
<dbReference type="PANTHER" id="PTHR43482">
    <property type="entry name" value="PROTEIN AST1-RELATED"/>
    <property type="match status" value="1"/>
</dbReference>
<dbReference type="Pfam" id="PF08240">
    <property type="entry name" value="ADH_N"/>
    <property type="match status" value="1"/>
</dbReference>
<organism evidence="2 3">
    <name type="scientific">Sphingobacterium kitahiroshimense</name>
    <dbReference type="NCBI Taxonomy" id="470446"/>
    <lineage>
        <taxon>Bacteria</taxon>
        <taxon>Pseudomonadati</taxon>
        <taxon>Bacteroidota</taxon>
        <taxon>Sphingobacteriia</taxon>
        <taxon>Sphingobacteriales</taxon>
        <taxon>Sphingobacteriaceae</taxon>
        <taxon>Sphingobacterium</taxon>
    </lineage>
</organism>
<dbReference type="SUPFAM" id="SSF51735">
    <property type="entry name" value="NAD(P)-binding Rossmann-fold domains"/>
    <property type="match status" value="1"/>
</dbReference>
<proteinExistence type="predicted"/>
<keyword evidence="3" id="KW-1185">Reference proteome</keyword>
<dbReference type="InterPro" id="IPR013154">
    <property type="entry name" value="ADH-like_N"/>
</dbReference>
<dbReference type="Gene3D" id="3.90.180.10">
    <property type="entry name" value="Medium-chain alcohol dehydrogenases, catalytic domain"/>
    <property type="match status" value="1"/>
</dbReference>
<feature type="domain" description="Enoyl reductase (ER)" evidence="1">
    <location>
        <begin position="10"/>
        <end position="327"/>
    </location>
</feature>
<dbReference type="GO" id="GO:0016491">
    <property type="term" value="F:oxidoreductase activity"/>
    <property type="evidence" value="ECO:0007669"/>
    <property type="project" value="UniProtKB-KW"/>
</dbReference>
<dbReference type="RefSeq" id="WP_346580614.1">
    <property type="nucleotide sequence ID" value="NZ_JBDJNQ010000001.1"/>
</dbReference>
<dbReference type="Proteomes" id="UP001409291">
    <property type="component" value="Unassembled WGS sequence"/>
</dbReference>
<dbReference type="InterPro" id="IPR020843">
    <property type="entry name" value="ER"/>
</dbReference>
<dbReference type="InterPro" id="IPR052585">
    <property type="entry name" value="Lipid_raft_assoc_Zn_ADH"/>
</dbReference>